<dbReference type="Proteomes" id="UP000271339">
    <property type="component" value="Unassembled WGS sequence"/>
</dbReference>
<comment type="caution">
    <text evidence="2">The sequence shown here is derived from an EMBL/GenBank/DDBJ whole genome shotgun (WGS) entry which is preliminary data.</text>
</comment>
<feature type="transmembrane region" description="Helical" evidence="1">
    <location>
        <begin position="40"/>
        <end position="60"/>
    </location>
</feature>
<evidence type="ECO:0000313" key="3">
    <source>
        <dbReference type="Proteomes" id="UP000271339"/>
    </source>
</evidence>
<keyword evidence="3" id="KW-1185">Reference proteome</keyword>
<sequence length="106" mass="12626">MKTNPPGKKIALIAYITFIGMIVAYYMNRDKNFEFAHWHLKNMFGLFLLLIISQVTQAYINMEIGEVLWVLAFVLWIFSIIMASLNIKRAIPFFSEKFQHWFRFLD</sequence>
<dbReference type="AlphaFoldDB" id="A0A3L9YVG5"/>
<name>A0A3L9YVG5_9FLAO</name>
<organism evidence="2 3">
    <name type="scientific">Ulvibacter antarcticus</name>
    <dbReference type="NCBI Taxonomy" id="442714"/>
    <lineage>
        <taxon>Bacteria</taxon>
        <taxon>Pseudomonadati</taxon>
        <taxon>Bacteroidota</taxon>
        <taxon>Flavobacteriia</taxon>
        <taxon>Flavobacteriales</taxon>
        <taxon>Flavobacteriaceae</taxon>
        <taxon>Ulvibacter</taxon>
    </lineage>
</organism>
<reference evidence="2 3" key="1">
    <citation type="submission" date="2018-10" db="EMBL/GenBank/DDBJ databases">
        <title>Genomic Encyclopedia of Archaeal and Bacterial Type Strains, Phase II (KMG-II): from individual species to whole genera.</title>
        <authorList>
            <person name="Goeker M."/>
        </authorList>
    </citation>
    <scope>NUCLEOTIDE SEQUENCE [LARGE SCALE GENOMIC DNA]</scope>
    <source>
        <strain evidence="2 3">DSM 23424</strain>
    </source>
</reference>
<protein>
    <recommendedName>
        <fullName evidence="4">Import component protein</fullName>
    </recommendedName>
</protein>
<evidence type="ECO:0000256" key="1">
    <source>
        <dbReference type="SAM" id="Phobius"/>
    </source>
</evidence>
<gene>
    <name evidence="2" type="ORF">BXY75_1389</name>
</gene>
<feature type="transmembrane region" description="Helical" evidence="1">
    <location>
        <begin position="12"/>
        <end position="28"/>
    </location>
</feature>
<dbReference type="RefSeq" id="WP_121906958.1">
    <property type="nucleotide sequence ID" value="NZ_REFC01000012.1"/>
</dbReference>
<keyword evidence="1" id="KW-0472">Membrane</keyword>
<keyword evidence="1" id="KW-0812">Transmembrane</keyword>
<dbReference type="OrthoDB" id="6400719at2"/>
<evidence type="ECO:0008006" key="4">
    <source>
        <dbReference type="Google" id="ProtNLM"/>
    </source>
</evidence>
<feature type="transmembrane region" description="Helical" evidence="1">
    <location>
        <begin position="66"/>
        <end position="87"/>
    </location>
</feature>
<accession>A0A3L9YVG5</accession>
<dbReference type="EMBL" id="REFC01000012">
    <property type="protein sequence ID" value="RMA64513.1"/>
    <property type="molecule type" value="Genomic_DNA"/>
</dbReference>
<proteinExistence type="predicted"/>
<evidence type="ECO:0000313" key="2">
    <source>
        <dbReference type="EMBL" id="RMA64513.1"/>
    </source>
</evidence>
<keyword evidence="1" id="KW-1133">Transmembrane helix</keyword>